<evidence type="ECO:0000313" key="1">
    <source>
        <dbReference type="EMBL" id="CAG8621558.1"/>
    </source>
</evidence>
<proteinExistence type="predicted"/>
<comment type="caution">
    <text evidence="1">The sequence shown here is derived from an EMBL/GenBank/DDBJ whole genome shotgun (WGS) entry which is preliminary data.</text>
</comment>
<keyword evidence="2" id="KW-1185">Reference proteome</keyword>
<protein>
    <submittedName>
        <fullName evidence="1">11215_t:CDS:1</fullName>
    </submittedName>
</protein>
<gene>
    <name evidence="1" type="ORF">DEBURN_LOCUS10393</name>
</gene>
<evidence type="ECO:0000313" key="2">
    <source>
        <dbReference type="Proteomes" id="UP000789706"/>
    </source>
</evidence>
<dbReference type="Proteomes" id="UP000789706">
    <property type="component" value="Unassembled WGS sequence"/>
</dbReference>
<dbReference type="OrthoDB" id="2435398at2759"/>
<accession>A0A9N9D3Y8</accession>
<dbReference type="AlphaFoldDB" id="A0A9N9D3Y8"/>
<sequence length="274" mass="32157">MHSFWRPDIKFPITKSLTVHKAYLAYMDHITWIVLSKSNLQVILNDATQFYHANDSQVNGSKLQVIAVNFKEKKINPIYIGQDRDEVHATSKHEFVQFLEVWFREKSHKKNTVELVQREIDRITRIIRYKSMTNKQVHYIISQILLSRIEYRMINSHINLSICKRLIAKYSQIFKNSIQVTYTISNSAIRYSGIYNLKSISELQNELQINGLIHRLNDTGSVDTSTFIHLKDLQLANWESTNILTNNNLFDQILNTVHSLEINFQSPCIQELFQ</sequence>
<organism evidence="1 2">
    <name type="scientific">Diversispora eburnea</name>
    <dbReference type="NCBI Taxonomy" id="1213867"/>
    <lineage>
        <taxon>Eukaryota</taxon>
        <taxon>Fungi</taxon>
        <taxon>Fungi incertae sedis</taxon>
        <taxon>Mucoromycota</taxon>
        <taxon>Glomeromycotina</taxon>
        <taxon>Glomeromycetes</taxon>
        <taxon>Diversisporales</taxon>
        <taxon>Diversisporaceae</taxon>
        <taxon>Diversispora</taxon>
    </lineage>
</organism>
<reference evidence="1" key="1">
    <citation type="submission" date="2021-06" db="EMBL/GenBank/DDBJ databases">
        <authorList>
            <person name="Kallberg Y."/>
            <person name="Tangrot J."/>
            <person name="Rosling A."/>
        </authorList>
    </citation>
    <scope>NUCLEOTIDE SEQUENCE</scope>
    <source>
        <strain evidence="1">AZ414A</strain>
    </source>
</reference>
<name>A0A9N9D3Y8_9GLOM</name>
<dbReference type="EMBL" id="CAJVPK010002973">
    <property type="protein sequence ID" value="CAG8621558.1"/>
    <property type="molecule type" value="Genomic_DNA"/>
</dbReference>